<dbReference type="SUPFAM" id="SSF56112">
    <property type="entry name" value="Protein kinase-like (PK-like)"/>
    <property type="match status" value="1"/>
</dbReference>
<proteinExistence type="predicted"/>
<dbReference type="GO" id="GO:0004672">
    <property type="term" value="F:protein kinase activity"/>
    <property type="evidence" value="ECO:0007669"/>
    <property type="project" value="InterPro"/>
</dbReference>
<feature type="non-terminal residue" evidence="2">
    <location>
        <position position="177"/>
    </location>
</feature>
<protein>
    <recommendedName>
        <fullName evidence="1">Protein kinase domain-containing protein</fullName>
    </recommendedName>
</protein>
<comment type="caution">
    <text evidence="2">The sequence shown here is derived from an EMBL/GenBank/DDBJ whole genome shotgun (WGS) entry which is preliminary data.</text>
</comment>
<dbReference type="PANTHER" id="PTHR38248">
    <property type="entry name" value="FUNK1 6"/>
    <property type="match status" value="1"/>
</dbReference>
<evidence type="ECO:0000313" key="2">
    <source>
        <dbReference type="EMBL" id="KAF2027261.1"/>
    </source>
</evidence>
<dbReference type="Gene3D" id="1.10.510.10">
    <property type="entry name" value="Transferase(Phosphotransferase) domain 1"/>
    <property type="match status" value="1"/>
</dbReference>
<feature type="domain" description="Protein kinase" evidence="1">
    <location>
        <begin position="1"/>
        <end position="177"/>
    </location>
</feature>
<dbReference type="EMBL" id="ML978229">
    <property type="protein sequence ID" value="KAF2027261.1"/>
    <property type="molecule type" value="Genomic_DNA"/>
</dbReference>
<dbReference type="OrthoDB" id="5584477at2759"/>
<evidence type="ECO:0000259" key="1">
    <source>
        <dbReference type="PROSITE" id="PS50011"/>
    </source>
</evidence>
<dbReference type="InterPro" id="IPR011009">
    <property type="entry name" value="Kinase-like_dom_sf"/>
</dbReference>
<reference evidence="2" key="1">
    <citation type="journal article" date="2020" name="Stud. Mycol.">
        <title>101 Dothideomycetes genomes: a test case for predicting lifestyles and emergence of pathogens.</title>
        <authorList>
            <person name="Haridas S."/>
            <person name="Albert R."/>
            <person name="Binder M."/>
            <person name="Bloem J."/>
            <person name="Labutti K."/>
            <person name="Salamov A."/>
            <person name="Andreopoulos B."/>
            <person name="Baker S."/>
            <person name="Barry K."/>
            <person name="Bills G."/>
            <person name="Bluhm B."/>
            <person name="Cannon C."/>
            <person name="Castanera R."/>
            <person name="Culley D."/>
            <person name="Daum C."/>
            <person name="Ezra D."/>
            <person name="Gonzalez J."/>
            <person name="Henrissat B."/>
            <person name="Kuo A."/>
            <person name="Liang C."/>
            <person name="Lipzen A."/>
            <person name="Lutzoni F."/>
            <person name="Magnuson J."/>
            <person name="Mondo S."/>
            <person name="Nolan M."/>
            <person name="Ohm R."/>
            <person name="Pangilinan J."/>
            <person name="Park H.-J."/>
            <person name="Ramirez L."/>
            <person name="Alfaro M."/>
            <person name="Sun H."/>
            <person name="Tritt A."/>
            <person name="Yoshinaga Y."/>
            <person name="Zwiers L.-H."/>
            <person name="Turgeon B."/>
            <person name="Goodwin S."/>
            <person name="Spatafora J."/>
            <person name="Crous P."/>
            <person name="Grigoriev I."/>
        </authorList>
    </citation>
    <scope>NUCLEOTIDE SEQUENCE</scope>
    <source>
        <strain evidence="2">CBS 110217</strain>
    </source>
</reference>
<gene>
    <name evidence="2" type="ORF">EK21DRAFT_14170</name>
</gene>
<accession>A0A9P4H5W7</accession>
<feature type="non-terminal residue" evidence="2">
    <location>
        <position position="1"/>
    </location>
</feature>
<dbReference type="PROSITE" id="PS50011">
    <property type="entry name" value="PROTEIN_KINASE_DOM"/>
    <property type="match status" value="1"/>
</dbReference>
<dbReference type="PANTHER" id="PTHR38248:SF2">
    <property type="entry name" value="FUNK1 11"/>
    <property type="match status" value="1"/>
</dbReference>
<evidence type="ECO:0000313" key="3">
    <source>
        <dbReference type="Proteomes" id="UP000799777"/>
    </source>
</evidence>
<sequence length="177" mass="20372">NRVHRRVIVRDYWKPIYKTSSPGRLLAALEGCIKGYESLHARAGLLQRDISPDNLILNKDAKNPTWPSFLIDLDLAVKEQREESSKARGKTGTRAFMAIGVPLDDEQHPHARSRIIFWVLFWICIHYDGIGKDIGTTEFECWNYEGSEKLAELKKGLISDGRDFLQTVQSKFTSYYR</sequence>
<dbReference type="AlphaFoldDB" id="A0A9P4H5W7"/>
<dbReference type="InterPro" id="IPR000719">
    <property type="entry name" value="Prot_kinase_dom"/>
</dbReference>
<keyword evidence="3" id="KW-1185">Reference proteome</keyword>
<dbReference type="Proteomes" id="UP000799777">
    <property type="component" value="Unassembled WGS sequence"/>
</dbReference>
<name>A0A9P4H5W7_9PLEO</name>
<dbReference type="InterPro" id="IPR040976">
    <property type="entry name" value="Pkinase_fungal"/>
</dbReference>
<dbReference type="GO" id="GO:0005524">
    <property type="term" value="F:ATP binding"/>
    <property type="evidence" value="ECO:0007669"/>
    <property type="project" value="InterPro"/>
</dbReference>
<dbReference type="Pfam" id="PF17667">
    <property type="entry name" value="Pkinase_fungal"/>
    <property type="match status" value="1"/>
</dbReference>
<organism evidence="2 3">
    <name type="scientific">Setomelanomma holmii</name>
    <dbReference type="NCBI Taxonomy" id="210430"/>
    <lineage>
        <taxon>Eukaryota</taxon>
        <taxon>Fungi</taxon>
        <taxon>Dikarya</taxon>
        <taxon>Ascomycota</taxon>
        <taxon>Pezizomycotina</taxon>
        <taxon>Dothideomycetes</taxon>
        <taxon>Pleosporomycetidae</taxon>
        <taxon>Pleosporales</taxon>
        <taxon>Pleosporineae</taxon>
        <taxon>Phaeosphaeriaceae</taxon>
        <taxon>Setomelanomma</taxon>
    </lineage>
</organism>